<dbReference type="CDD" id="cd07302">
    <property type="entry name" value="CHD"/>
    <property type="match status" value="1"/>
</dbReference>
<dbReference type="InterPro" id="IPR029016">
    <property type="entry name" value="GAF-like_dom_sf"/>
</dbReference>
<keyword evidence="6" id="KW-0472">Membrane</keyword>
<dbReference type="InterPro" id="IPR035965">
    <property type="entry name" value="PAS-like_dom_sf"/>
</dbReference>
<dbReference type="Pfam" id="PF00211">
    <property type="entry name" value="Guanylate_cyc"/>
    <property type="match status" value="1"/>
</dbReference>
<evidence type="ECO:0000259" key="9">
    <source>
        <dbReference type="PROSITE" id="PS50125"/>
    </source>
</evidence>
<dbReference type="CDD" id="cd00130">
    <property type="entry name" value="PAS"/>
    <property type="match status" value="1"/>
</dbReference>
<dbReference type="Pfam" id="PF13426">
    <property type="entry name" value="PAS_9"/>
    <property type="match status" value="1"/>
</dbReference>
<dbReference type="Gene3D" id="3.30.70.1230">
    <property type="entry name" value="Nucleotide cyclase"/>
    <property type="match status" value="1"/>
</dbReference>
<dbReference type="PROSITE" id="PS50125">
    <property type="entry name" value="GUANYLATE_CYCLASE_2"/>
    <property type="match status" value="1"/>
</dbReference>
<sequence>MSSHLHIIQEILTHRLSPQDVERILSHLAESEPDRYAAAVADVLGHVASLLEISNRLLDNLLLMMIRISTQLVDAERGTLFLIDTENKELFSRVMEGETTAEIRFPLDQGIAGAVVASGEPIVLADPYRDPRFNQAIDRQTGFQTRNILALPIRNEQTGRVIGVLEVLNKRRGAFTPADVAALQTITAQAATALLNAQNFEQVQQARENECRLLEVTAAISSELKLKPLLEKIMESVSLILNCDRSTLFLYDEKRNELWSQVALGLGGQEIRFPANRGIAGESFTTGQTINIPDAYADPRFNPEIDKKTGYRTRNILCMPVVNRHGKAIGVTQVLNKRDGAFTRLDEKKLRTFSGQAAIAIENAKLFDEVLSMKNYNESILQSLSNGVISVNALRRIEKANLAALRTFGYEADQMVGKYADLFFAGDNHWIVDSLRRVIATNEPDMFYEAEIVNRKNERVAINLAIAPLRDAQNQPVGGLLVFEDLTKEKRLKGTLARYMTKEVADQLMNSEAELGGQMKELTVLFSDIRDFTTISEKLGPQETVAMLNEYFTLMVDIVFHHGGILDKFIGDAMLAVFGAPFSSGEDADRAVTTAIEMMRALRRFNADRQARGLEPIAIGAGINTDVVLVGNIGSLKRMDYTVIGDGVNLASRLEGANKFYGTHILISEKTYRSLKFRYHTREVDLLRVKGKKEPAKIYEVLDHYDRESFPELEEVLRLHAEALDLYRRREWAKAEARFREVARLRPDDGLARVYLDRCAQFKIEPPPIGWDGVWTATSKS</sequence>
<evidence type="ECO:0000256" key="4">
    <source>
        <dbReference type="ARBA" id="ARBA00022692"/>
    </source>
</evidence>
<evidence type="ECO:0000313" key="11">
    <source>
        <dbReference type="Proteomes" id="UP000252355"/>
    </source>
</evidence>
<proteinExistence type="inferred from homology"/>
<feature type="domain" description="Guanylate cyclase" evidence="9">
    <location>
        <begin position="523"/>
        <end position="655"/>
    </location>
</feature>
<evidence type="ECO:0000256" key="3">
    <source>
        <dbReference type="ARBA" id="ARBA00022475"/>
    </source>
</evidence>
<keyword evidence="5" id="KW-1133">Transmembrane helix</keyword>
<gene>
    <name evidence="10" type="ORF">OZSIB_2258</name>
</gene>
<dbReference type="AlphaFoldDB" id="A0A367ZUJ6"/>
<comment type="subcellular location">
    <subcellularLocation>
        <location evidence="1">Cell envelope</location>
    </subcellularLocation>
</comment>
<dbReference type="SUPFAM" id="SSF55781">
    <property type="entry name" value="GAF domain-like"/>
    <property type="match status" value="2"/>
</dbReference>
<dbReference type="InterPro" id="IPR000700">
    <property type="entry name" value="PAS-assoc_C"/>
</dbReference>
<dbReference type="GO" id="GO:0030313">
    <property type="term" value="C:cell envelope"/>
    <property type="evidence" value="ECO:0007669"/>
    <property type="project" value="UniProtKB-SubCell"/>
</dbReference>
<reference evidence="10 11" key="1">
    <citation type="submission" date="2018-05" db="EMBL/GenBank/DDBJ databases">
        <title>A metagenomic window into the 2 km-deep terrestrial subsurface aquifer revealed taxonomically and functionally diverse microbial community comprising novel uncultured bacterial lineages.</title>
        <authorList>
            <person name="Kadnikov V.V."/>
            <person name="Mardanov A.V."/>
            <person name="Beletsky A.V."/>
            <person name="Banks D."/>
            <person name="Pimenov N.V."/>
            <person name="Frank Y.A."/>
            <person name="Karnachuk O.V."/>
            <person name="Ravin N.V."/>
        </authorList>
    </citation>
    <scope>NUCLEOTIDE SEQUENCE [LARGE SCALE GENOMIC DNA]</scope>
    <source>
        <strain evidence="10">BY5</strain>
    </source>
</reference>
<evidence type="ECO:0000259" key="7">
    <source>
        <dbReference type="PROSITE" id="PS50112"/>
    </source>
</evidence>
<dbReference type="InterPro" id="IPR029787">
    <property type="entry name" value="Nucleotide_cyclase"/>
</dbReference>
<dbReference type="GO" id="GO:0006171">
    <property type="term" value="P:cAMP biosynthetic process"/>
    <property type="evidence" value="ECO:0007669"/>
    <property type="project" value="TreeGrafter"/>
</dbReference>
<dbReference type="PANTHER" id="PTHR43081:SF1">
    <property type="entry name" value="ADENYLATE CYCLASE, TERMINAL-DIFFERENTIATION SPECIFIC"/>
    <property type="match status" value="1"/>
</dbReference>
<name>A0A367ZUJ6_9BACT</name>
<comment type="caution">
    <text evidence="10">The sequence shown here is derived from an EMBL/GenBank/DDBJ whole genome shotgun (WGS) entry which is preliminary data.</text>
</comment>
<dbReference type="PROSITE" id="PS50113">
    <property type="entry name" value="PAC"/>
    <property type="match status" value="1"/>
</dbReference>
<feature type="domain" description="PAC" evidence="8">
    <location>
        <begin position="446"/>
        <end position="498"/>
    </location>
</feature>
<dbReference type="InterPro" id="IPR050697">
    <property type="entry name" value="Adenylyl/Guanylyl_Cyclase_3/4"/>
</dbReference>
<comment type="similarity">
    <text evidence="2">Belongs to the adenylyl cyclase class-3 family.</text>
</comment>
<dbReference type="FunFam" id="3.30.70.1230:FF:000016">
    <property type="entry name" value="Adenylate/guanylate cyclase domain-containing protein"/>
    <property type="match status" value="1"/>
</dbReference>
<keyword evidence="3" id="KW-1003">Cell membrane</keyword>
<dbReference type="NCBIfam" id="TIGR00229">
    <property type="entry name" value="sensory_box"/>
    <property type="match status" value="1"/>
</dbReference>
<dbReference type="InterPro" id="IPR000014">
    <property type="entry name" value="PAS"/>
</dbReference>
<evidence type="ECO:0000256" key="2">
    <source>
        <dbReference type="ARBA" id="ARBA00005381"/>
    </source>
</evidence>
<accession>A0A367ZUJ6</accession>
<dbReference type="Pfam" id="PF01590">
    <property type="entry name" value="GAF"/>
    <property type="match status" value="2"/>
</dbReference>
<protein>
    <submittedName>
        <fullName evidence="10">Adenylate cyclase</fullName>
    </submittedName>
</protein>
<evidence type="ECO:0000313" key="10">
    <source>
        <dbReference type="EMBL" id="RCK81389.1"/>
    </source>
</evidence>
<dbReference type="SUPFAM" id="SSF55073">
    <property type="entry name" value="Nucleotide cyclase"/>
    <property type="match status" value="1"/>
</dbReference>
<dbReference type="Gene3D" id="3.30.450.40">
    <property type="match status" value="2"/>
</dbReference>
<dbReference type="SMART" id="SM00044">
    <property type="entry name" value="CYCc"/>
    <property type="match status" value="1"/>
</dbReference>
<dbReference type="GO" id="GO:0004016">
    <property type="term" value="F:adenylate cyclase activity"/>
    <property type="evidence" value="ECO:0007669"/>
    <property type="project" value="UniProtKB-ARBA"/>
</dbReference>
<evidence type="ECO:0000259" key="8">
    <source>
        <dbReference type="PROSITE" id="PS50113"/>
    </source>
</evidence>
<dbReference type="Proteomes" id="UP000252355">
    <property type="component" value="Unassembled WGS sequence"/>
</dbReference>
<evidence type="ECO:0000256" key="5">
    <source>
        <dbReference type="ARBA" id="ARBA00022989"/>
    </source>
</evidence>
<dbReference type="SMART" id="SM00091">
    <property type="entry name" value="PAS"/>
    <property type="match status" value="1"/>
</dbReference>
<dbReference type="Gene3D" id="3.30.450.20">
    <property type="entry name" value="PAS domain"/>
    <property type="match status" value="1"/>
</dbReference>
<organism evidence="10 11">
    <name type="scientific">Candidatus Ozemobacter sibiricus</name>
    <dbReference type="NCBI Taxonomy" id="2268124"/>
    <lineage>
        <taxon>Bacteria</taxon>
        <taxon>Candidatus Ozemobacteria</taxon>
        <taxon>Candidatus Ozemobacterales</taxon>
        <taxon>Candidatus Ozemobacteraceae</taxon>
        <taxon>Candidatus Ozemobacter</taxon>
    </lineage>
</organism>
<dbReference type="SMART" id="SM00065">
    <property type="entry name" value="GAF"/>
    <property type="match status" value="2"/>
</dbReference>
<feature type="domain" description="PAS" evidence="7">
    <location>
        <begin position="373"/>
        <end position="442"/>
    </location>
</feature>
<dbReference type="EMBL" id="QOQW01000002">
    <property type="protein sequence ID" value="RCK81389.1"/>
    <property type="molecule type" value="Genomic_DNA"/>
</dbReference>
<keyword evidence="4" id="KW-0812">Transmembrane</keyword>
<dbReference type="GO" id="GO:0035556">
    <property type="term" value="P:intracellular signal transduction"/>
    <property type="evidence" value="ECO:0007669"/>
    <property type="project" value="InterPro"/>
</dbReference>
<evidence type="ECO:0000256" key="1">
    <source>
        <dbReference type="ARBA" id="ARBA00004196"/>
    </source>
</evidence>
<dbReference type="InterPro" id="IPR001054">
    <property type="entry name" value="A/G_cyclase"/>
</dbReference>
<dbReference type="SUPFAM" id="SSF55785">
    <property type="entry name" value="PYP-like sensor domain (PAS domain)"/>
    <property type="match status" value="1"/>
</dbReference>
<dbReference type="PROSITE" id="PS50112">
    <property type="entry name" value="PAS"/>
    <property type="match status" value="1"/>
</dbReference>
<evidence type="ECO:0000256" key="6">
    <source>
        <dbReference type="ARBA" id="ARBA00023136"/>
    </source>
</evidence>
<dbReference type="InterPro" id="IPR003018">
    <property type="entry name" value="GAF"/>
</dbReference>
<dbReference type="PANTHER" id="PTHR43081">
    <property type="entry name" value="ADENYLATE CYCLASE, TERMINAL-DIFFERENTIATION SPECIFIC-RELATED"/>
    <property type="match status" value="1"/>
</dbReference>